<reference evidence="1" key="1">
    <citation type="submission" date="2023-06" db="EMBL/GenBank/DDBJ databases">
        <authorList>
            <consortium name="Lawrence Berkeley National Laboratory"/>
            <person name="Ahrendt S."/>
            <person name="Sahu N."/>
            <person name="Indic B."/>
            <person name="Wong-Bajracharya J."/>
            <person name="Merenyi Z."/>
            <person name="Ke H.-M."/>
            <person name="Monk M."/>
            <person name="Kocsube S."/>
            <person name="Drula E."/>
            <person name="Lipzen A."/>
            <person name="Balint B."/>
            <person name="Henrissat B."/>
            <person name="Andreopoulos B."/>
            <person name="Martin F.M."/>
            <person name="Harder C.B."/>
            <person name="Rigling D."/>
            <person name="Ford K.L."/>
            <person name="Foster G.D."/>
            <person name="Pangilinan J."/>
            <person name="Papanicolaou A."/>
            <person name="Barry K."/>
            <person name="LaButti K."/>
            <person name="Viragh M."/>
            <person name="Koriabine M."/>
            <person name="Yan M."/>
            <person name="Riley R."/>
            <person name="Champramary S."/>
            <person name="Plett K.L."/>
            <person name="Tsai I.J."/>
            <person name="Slot J."/>
            <person name="Sipos G."/>
            <person name="Plett J."/>
            <person name="Nagy L.G."/>
            <person name="Grigoriev I.V."/>
        </authorList>
    </citation>
    <scope>NUCLEOTIDE SEQUENCE</scope>
    <source>
        <strain evidence="1">ICMP 16352</strain>
    </source>
</reference>
<evidence type="ECO:0000313" key="2">
    <source>
        <dbReference type="Proteomes" id="UP001175227"/>
    </source>
</evidence>
<accession>A0AA39P1X6</accession>
<dbReference type="Proteomes" id="UP001175227">
    <property type="component" value="Unassembled WGS sequence"/>
</dbReference>
<dbReference type="AlphaFoldDB" id="A0AA39P1X6"/>
<name>A0AA39P1X6_9AGAR</name>
<organism evidence="1 2">
    <name type="scientific">Armillaria novae-zelandiae</name>
    <dbReference type="NCBI Taxonomy" id="153914"/>
    <lineage>
        <taxon>Eukaryota</taxon>
        <taxon>Fungi</taxon>
        <taxon>Dikarya</taxon>
        <taxon>Basidiomycota</taxon>
        <taxon>Agaricomycotina</taxon>
        <taxon>Agaricomycetes</taxon>
        <taxon>Agaricomycetidae</taxon>
        <taxon>Agaricales</taxon>
        <taxon>Marasmiineae</taxon>
        <taxon>Physalacriaceae</taxon>
        <taxon>Armillaria</taxon>
    </lineage>
</organism>
<gene>
    <name evidence="1" type="ORF">IW261DRAFT_1567230</name>
</gene>
<dbReference type="EMBL" id="JAUEPR010000021">
    <property type="protein sequence ID" value="KAK0476019.1"/>
    <property type="molecule type" value="Genomic_DNA"/>
</dbReference>
<evidence type="ECO:0000313" key="1">
    <source>
        <dbReference type="EMBL" id="KAK0476019.1"/>
    </source>
</evidence>
<keyword evidence="2" id="KW-1185">Reference proteome</keyword>
<sequence>MPTQCFTKRRVIGVKAEPKRKGGVERTGVARDRSVLFDEKSSQKGTEIYTVLSNEGLQTHHKTSITMDEFYDIARAFDTVQKHAKESMSTNRYHMSRVITEGEQMLEVSLQKDTDDSVWRLVKGNRDDVEELVFSCTGVMCKANLPPIVRAPRRVDTIIGRDKAFTLSQSITVTGLGCASFNDAIATLQEMKLTAEREFKHGMLDKWTPSTYRGFPAFTLSNRYFRTVKEGAQHEAVPFSNDIDPVGILQRLGKTDMVHTEDNVVQYFKAHTDDEGKRRFQRARPQLFRIRDVIEAQCSIIVFKTKGIKHRMKLVLRAIALLDCDITLDAKRKSNKQVIAEQSTSKRLKRKIGFTEDEVDEGLASKRARDGPTMDESA</sequence>
<protein>
    <submittedName>
        <fullName evidence="1">Uncharacterized protein</fullName>
    </submittedName>
</protein>
<proteinExistence type="predicted"/>
<comment type="caution">
    <text evidence="1">The sequence shown here is derived from an EMBL/GenBank/DDBJ whole genome shotgun (WGS) entry which is preliminary data.</text>
</comment>